<proteinExistence type="predicted"/>
<feature type="domain" description="DUF4283" evidence="2">
    <location>
        <begin position="270"/>
        <end position="346"/>
    </location>
</feature>
<dbReference type="Pfam" id="PF14111">
    <property type="entry name" value="DUF4283"/>
    <property type="match status" value="1"/>
</dbReference>
<evidence type="ECO:0000256" key="1">
    <source>
        <dbReference type="SAM" id="MobiDB-lite"/>
    </source>
</evidence>
<protein>
    <recommendedName>
        <fullName evidence="2">DUF4283 domain-containing protein</fullName>
    </recommendedName>
</protein>
<sequence length="588" mass="65663">PNAPIGGGWWRGCDDGGSTAAVETMVTGWRRAGCKMKTWWCFAKKTLVDNNNQSSPWLLHVVYIHAGMLVVAYNGCQLICLVFQFVSEYSTRAYLVQGLDVGSGSVNLDGKGMNERVNLDGSLMMSNSSPLISPSATINMPRGLYSIDVAATFKVPLTIVGDLHMLINDIIAGKHDELLSEMTNDDRIETMEAIDDSINLIVDESRKPRDPILQAMDINTKSTSYARAAGASAKDQPKVNSNFRTLVADPVFDGVNIFIPCKVCEKVSDVFEHTLYGYFIEKRMAFLVVEYYTNWTKHGLKRIMMNSKGFFFFKFDSQDGLEDVMKGSPWLIRKSLIILKKWSMDTRLLKEELTRILIWVKLHDVPIQVFKEDEADLVDDVTIGIPSLSGDSFTKETIHLEYEWRPPRCHICKIFGHVHDYFPKRAASPPIVTTSNVVTPIVEQTNDGFQTVGKKKKRKGKSKSTNSGQFVGPLVKQNVRYEPNATTSAPKKGVTNVEEDDEEDVQNVYDETVNLLQNTKAGGSSSFTATAGRVLDHIDDNLKSLFLLWYSSLQSNIGSTNLDSFLSGNPFFIMKCNLTNLVLIHDSA</sequence>
<organism evidence="3">
    <name type="scientific">Tanacetum cinerariifolium</name>
    <name type="common">Dalmatian daisy</name>
    <name type="synonym">Chrysanthemum cinerariifolium</name>
    <dbReference type="NCBI Taxonomy" id="118510"/>
    <lineage>
        <taxon>Eukaryota</taxon>
        <taxon>Viridiplantae</taxon>
        <taxon>Streptophyta</taxon>
        <taxon>Embryophyta</taxon>
        <taxon>Tracheophyta</taxon>
        <taxon>Spermatophyta</taxon>
        <taxon>Magnoliopsida</taxon>
        <taxon>eudicotyledons</taxon>
        <taxon>Gunneridae</taxon>
        <taxon>Pentapetalae</taxon>
        <taxon>asterids</taxon>
        <taxon>campanulids</taxon>
        <taxon>Asterales</taxon>
        <taxon>Asteraceae</taxon>
        <taxon>Asteroideae</taxon>
        <taxon>Anthemideae</taxon>
        <taxon>Anthemidinae</taxon>
        <taxon>Tanacetum</taxon>
    </lineage>
</organism>
<dbReference type="PANTHER" id="PTHR31286">
    <property type="entry name" value="GLYCINE-RICH CELL WALL STRUCTURAL PROTEIN 1.8-LIKE"/>
    <property type="match status" value="1"/>
</dbReference>
<evidence type="ECO:0000313" key="3">
    <source>
        <dbReference type="EMBL" id="GEY37292.1"/>
    </source>
</evidence>
<name>A0A699HS93_TANCI</name>
<dbReference type="EMBL" id="BKCJ010173128">
    <property type="protein sequence ID" value="GEY37292.1"/>
    <property type="molecule type" value="Genomic_DNA"/>
</dbReference>
<dbReference type="AlphaFoldDB" id="A0A699HS93"/>
<evidence type="ECO:0000259" key="2">
    <source>
        <dbReference type="Pfam" id="PF14111"/>
    </source>
</evidence>
<reference evidence="3" key="1">
    <citation type="journal article" date="2019" name="Sci. Rep.">
        <title>Draft genome of Tanacetum cinerariifolium, the natural source of mosquito coil.</title>
        <authorList>
            <person name="Yamashiro T."/>
            <person name="Shiraishi A."/>
            <person name="Satake H."/>
            <person name="Nakayama K."/>
        </authorList>
    </citation>
    <scope>NUCLEOTIDE SEQUENCE</scope>
</reference>
<dbReference type="PANTHER" id="PTHR31286:SF99">
    <property type="entry name" value="DUF4283 DOMAIN-CONTAINING PROTEIN"/>
    <property type="match status" value="1"/>
</dbReference>
<feature type="non-terminal residue" evidence="3">
    <location>
        <position position="1"/>
    </location>
</feature>
<dbReference type="InterPro" id="IPR040256">
    <property type="entry name" value="At4g02000-like"/>
</dbReference>
<dbReference type="InterPro" id="IPR025558">
    <property type="entry name" value="DUF4283"/>
</dbReference>
<gene>
    <name evidence="3" type="ORF">Tci_409266</name>
</gene>
<feature type="compositionally biased region" description="Basic residues" evidence="1">
    <location>
        <begin position="453"/>
        <end position="462"/>
    </location>
</feature>
<feature type="region of interest" description="Disordered" evidence="1">
    <location>
        <begin position="450"/>
        <end position="469"/>
    </location>
</feature>
<comment type="caution">
    <text evidence="3">The sequence shown here is derived from an EMBL/GenBank/DDBJ whole genome shotgun (WGS) entry which is preliminary data.</text>
</comment>
<accession>A0A699HS93</accession>